<dbReference type="AlphaFoldDB" id="A0A1Q8ZZJ4"/>
<name>A0A1Q8ZZJ4_9HYPH</name>
<dbReference type="Proteomes" id="UP000544107">
    <property type="component" value="Unassembled WGS sequence"/>
</dbReference>
<dbReference type="Proteomes" id="UP000185598">
    <property type="component" value="Unassembled WGS sequence"/>
</dbReference>
<evidence type="ECO:0000256" key="1">
    <source>
        <dbReference type="SAM" id="MobiDB-lite"/>
    </source>
</evidence>
<evidence type="ECO:0000313" key="6">
    <source>
        <dbReference type="Proteomes" id="UP000544107"/>
    </source>
</evidence>
<keyword evidence="2" id="KW-0812">Transmembrane</keyword>
<gene>
    <name evidence="4" type="ORF">BJF91_04765</name>
    <name evidence="3" type="ORF">GGQ71_001582</name>
</gene>
<proteinExistence type="predicted"/>
<evidence type="ECO:0000256" key="2">
    <source>
        <dbReference type="SAM" id="Phobius"/>
    </source>
</evidence>
<comment type="caution">
    <text evidence="4">The sequence shown here is derived from an EMBL/GenBank/DDBJ whole genome shotgun (WGS) entry which is preliminary data.</text>
</comment>
<organism evidence="4 5">
    <name type="scientific">Allorhizobium taibaishanense</name>
    <dbReference type="NCBI Taxonomy" id="887144"/>
    <lineage>
        <taxon>Bacteria</taxon>
        <taxon>Pseudomonadati</taxon>
        <taxon>Pseudomonadota</taxon>
        <taxon>Alphaproteobacteria</taxon>
        <taxon>Hyphomicrobiales</taxon>
        <taxon>Rhizobiaceae</taxon>
        <taxon>Rhizobium/Agrobacterium group</taxon>
        <taxon>Allorhizobium</taxon>
    </lineage>
</organism>
<dbReference type="STRING" id="887144.BJF91_04765"/>
<accession>A0A1Q8ZZJ4</accession>
<sequence>MNDGKPWYLSKTVWGALVAILASMLQLSGFQLDLADQGQLTDGLVALAGSLGALVALYGRLVASHVIAPKAGPGDSSKTPDGPGKAS</sequence>
<keyword evidence="2" id="KW-1133">Transmembrane helix</keyword>
<reference evidence="3 6" key="2">
    <citation type="submission" date="2020-08" db="EMBL/GenBank/DDBJ databases">
        <title>Genomic Encyclopedia of Type Strains, Phase IV (KMG-IV): sequencing the most valuable type-strain genomes for metagenomic binning, comparative biology and taxonomic classification.</title>
        <authorList>
            <person name="Goeker M."/>
        </authorList>
    </citation>
    <scope>NUCLEOTIDE SEQUENCE [LARGE SCALE GENOMIC DNA]</scope>
    <source>
        <strain evidence="3 6">DSM 100021</strain>
    </source>
</reference>
<protein>
    <submittedName>
        <fullName evidence="4">Uncharacterized protein</fullName>
    </submittedName>
</protein>
<keyword evidence="5" id="KW-1185">Reference proteome</keyword>
<dbReference type="EMBL" id="JACIED010000002">
    <property type="protein sequence ID" value="MBB4007319.1"/>
    <property type="molecule type" value="Genomic_DNA"/>
</dbReference>
<evidence type="ECO:0000313" key="3">
    <source>
        <dbReference type="EMBL" id="MBB4007319.1"/>
    </source>
</evidence>
<dbReference type="OrthoDB" id="7508901at2"/>
<dbReference type="EMBL" id="MKIN01000027">
    <property type="protein sequence ID" value="OLP47701.1"/>
    <property type="molecule type" value="Genomic_DNA"/>
</dbReference>
<evidence type="ECO:0000313" key="5">
    <source>
        <dbReference type="Proteomes" id="UP000185598"/>
    </source>
</evidence>
<feature type="transmembrane region" description="Helical" evidence="2">
    <location>
        <begin position="44"/>
        <end position="63"/>
    </location>
</feature>
<feature type="region of interest" description="Disordered" evidence="1">
    <location>
        <begin position="68"/>
        <end position="87"/>
    </location>
</feature>
<reference evidence="4 5" key="1">
    <citation type="submission" date="2016-09" db="EMBL/GenBank/DDBJ databases">
        <title>Rhizobium oryziradicis sp. nov., isolated from the root of rice.</title>
        <authorList>
            <person name="Zhao J."/>
            <person name="Zhang X."/>
        </authorList>
    </citation>
    <scope>NUCLEOTIDE SEQUENCE [LARGE SCALE GENOMIC DNA]</scope>
    <source>
        <strain evidence="4 5">14971</strain>
    </source>
</reference>
<feature type="transmembrane region" description="Helical" evidence="2">
    <location>
        <begin position="12"/>
        <end position="32"/>
    </location>
</feature>
<keyword evidence="2" id="KW-0472">Membrane</keyword>
<dbReference type="RefSeq" id="WP_075616875.1">
    <property type="nucleotide sequence ID" value="NZ_JACIED010000002.1"/>
</dbReference>
<evidence type="ECO:0000313" key="4">
    <source>
        <dbReference type="EMBL" id="OLP47701.1"/>
    </source>
</evidence>